<evidence type="ECO:0000256" key="1">
    <source>
        <dbReference type="SAM" id="MobiDB-lite"/>
    </source>
</evidence>
<sequence length="58" mass="5908">MTRTKKTLVAAAFAMALGLGSAGTAMADMHATGDTPVTTQDMHATGDTPVTTQDMHAT</sequence>
<feature type="compositionally biased region" description="Polar residues" evidence="1">
    <location>
        <begin position="35"/>
        <end position="58"/>
    </location>
</feature>
<comment type="caution">
    <text evidence="3">The sequence shown here is derived from an EMBL/GenBank/DDBJ whole genome shotgun (WGS) entry which is preliminary data.</text>
</comment>
<gene>
    <name evidence="3" type="ORF">ABZV61_15830</name>
</gene>
<feature type="signal peptide" evidence="2">
    <location>
        <begin position="1"/>
        <end position="27"/>
    </location>
</feature>
<keyword evidence="2" id="KW-0732">Signal</keyword>
<keyword evidence="4" id="KW-1185">Reference proteome</keyword>
<dbReference type="EMBL" id="JBEXIP010000010">
    <property type="protein sequence ID" value="MET8434241.1"/>
    <property type="molecule type" value="Genomic_DNA"/>
</dbReference>
<proteinExistence type="predicted"/>
<organism evidence="3 4">
    <name type="scientific">Streptomyces sp. 900116325</name>
    <dbReference type="NCBI Taxonomy" id="3154295"/>
    <lineage>
        <taxon>Bacteria</taxon>
        <taxon>Bacillati</taxon>
        <taxon>Actinomycetota</taxon>
        <taxon>Actinomycetes</taxon>
        <taxon>Kitasatosporales</taxon>
        <taxon>Streptomycetaceae</taxon>
        <taxon>Streptomyces</taxon>
    </lineage>
</organism>
<feature type="region of interest" description="Disordered" evidence="1">
    <location>
        <begin position="31"/>
        <end position="58"/>
    </location>
</feature>
<evidence type="ECO:0000313" key="3">
    <source>
        <dbReference type="EMBL" id="MET8434241.1"/>
    </source>
</evidence>
<name>A0ABV2U8R9_9ACTN</name>
<feature type="chain" id="PRO_5046750294" evidence="2">
    <location>
        <begin position="28"/>
        <end position="58"/>
    </location>
</feature>
<evidence type="ECO:0000256" key="2">
    <source>
        <dbReference type="SAM" id="SignalP"/>
    </source>
</evidence>
<protein>
    <submittedName>
        <fullName evidence="3">Uncharacterized protein</fullName>
    </submittedName>
</protein>
<reference evidence="3 4" key="1">
    <citation type="submission" date="2024-06" db="EMBL/GenBank/DDBJ databases">
        <title>The Natural Products Discovery Center: Release of the First 8490 Sequenced Strains for Exploring Actinobacteria Biosynthetic Diversity.</title>
        <authorList>
            <person name="Kalkreuter E."/>
            <person name="Kautsar S.A."/>
            <person name="Yang D."/>
            <person name="Bader C.D."/>
            <person name="Teijaro C.N."/>
            <person name="Fluegel L."/>
            <person name="Davis C.M."/>
            <person name="Simpson J.R."/>
            <person name="Lauterbach L."/>
            <person name="Steele A.D."/>
            <person name="Gui C."/>
            <person name="Meng S."/>
            <person name="Li G."/>
            <person name="Viehrig K."/>
            <person name="Ye F."/>
            <person name="Su P."/>
            <person name="Kiefer A.F."/>
            <person name="Nichols A."/>
            <person name="Cepeda A.J."/>
            <person name="Yan W."/>
            <person name="Fan B."/>
            <person name="Jiang Y."/>
            <person name="Adhikari A."/>
            <person name="Zheng C.-J."/>
            <person name="Schuster L."/>
            <person name="Cowan T.M."/>
            <person name="Smanski M.J."/>
            <person name="Chevrette M.G."/>
            <person name="De Carvalho L.P.S."/>
            <person name="Shen B."/>
        </authorList>
    </citation>
    <scope>NUCLEOTIDE SEQUENCE [LARGE SCALE GENOMIC DNA]</scope>
    <source>
        <strain evidence="3 4">NPDC005137</strain>
    </source>
</reference>
<accession>A0ABV2U8R9</accession>
<dbReference type="RefSeq" id="WP_356669117.1">
    <property type="nucleotide sequence ID" value="NZ_JBEXEF010000002.1"/>
</dbReference>
<evidence type="ECO:0000313" key="4">
    <source>
        <dbReference type="Proteomes" id="UP001550044"/>
    </source>
</evidence>
<dbReference type="Proteomes" id="UP001550044">
    <property type="component" value="Unassembled WGS sequence"/>
</dbReference>